<name>A0A4P2QE15_SORCE</name>
<feature type="region of interest" description="Disordered" evidence="1">
    <location>
        <begin position="1"/>
        <end position="37"/>
    </location>
</feature>
<dbReference type="EMBL" id="CP012670">
    <property type="protein sequence ID" value="AUX27646.1"/>
    <property type="molecule type" value="Genomic_DNA"/>
</dbReference>
<sequence>MLSLSPRRSRSSRVSHHTTTESASCVPKQATESSGTCKGRRKLVAMIGPVRGEDVGQNCLKNFHDSMGIQFGLPSMFVCPPPKVHTRVGCSGSQSWKS</sequence>
<evidence type="ECO:0000313" key="3">
    <source>
        <dbReference type="Proteomes" id="UP000295781"/>
    </source>
</evidence>
<proteinExistence type="predicted"/>
<dbReference type="Proteomes" id="UP000295781">
    <property type="component" value="Chromosome"/>
</dbReference>
<organism evidence="2 3">
    <name type="scientific">Sorangium cellulosum</name>
    <name type="common">Polyangium cellulosum</name>
    <dbReference type="NCBI Taxonomy" id="56"/>
    <lineage>
        <taxon>Bacteria</taxon>
        <taxon>Pseudomonadati</taxon>
        <taxon>Myxococcota</taxon>
        <taxon>Polyangia</taxon>
        <taxon>Polyangiales</taxon>
        <taxon>Polyangiaceae</taxon>
        <taxon>Sorangium</taxon>
    </lineage>
</organism>
<accession>A0A4P2QE15</accession>
<evidence type="ECO:0000256" key="1">
    <source>
        <dbReference type="SAM" id="MobiDB-lite"/>
    </source>
</evidence>
<feature type="compositionally biased region" description="Basic residues" evidence="1">
    <location>
        <begin position="7"/>
        <end position="16"/>
    </location>
</feature>
<gene>
    <name evidence="2" type="ORF">SOCEGT47_082440</name>
</gene>
<reference evidence="2 3" key="1">
    <citation type="submission" date="2015-09" db="EMBL/GenBank/DDBJ databases">
        <title>Sorangium comparison.</title>
        <authorList>
            <person name="Zaburannyi N."/>
            <person name="Bunk B."/>
            <person name="Overmann J."/>
            <person name="Mueller R."/>
        </authorList>
    </citation>
    <scope>NUCLEOTIDE SEQUENCE [LARGE SCALE GENOMIC DNA]</scope>
    <source>
        <strain evidence="2 3">So ceGT47</strain>
    </source>
</reference>
<evidence type="ECO:0000313" key="2">
    <source>
        <dbReference type="EMBL" id="AUX27646.1"/>
    </source>
</evidence>
<protein>
    <submittedName>
        <fullName evidence="2">Uncharacterized protein</fullName>
    </submittedName>
</protein>
<dbReference type="AlphaFoldDB" id="A0A4P2QE15"/>